<dbReference type="KEGG" id="geo:Geob_0969"/>
<proteinExistence type="predicted"/>
<keyword evidence="2" id="KW-1185">Reference proteome</keyword>
<dbReference type="STRING" id="316067.Geob_0969"/>
<dbReference type="eggNOG" id="ENOG502ZM4N">
    <property type="taxonomic scope" value="Bacteria"/>
</dbReference>
<protein>
    <recommendedName>
        <fullName evidence="3">Leucine rich repeat variant</fullName>
    </recommendedName>
</protein>
<reference evidence="1 2" key="1">
    <citation type="submission" date="2009-01" db="EMBL/GenBank/DDBJ databases">
        <title>Complete sequence of Geobacter sp. FRC-32.</title>
        <authorList>
            <consortium name="US DOE Joint Genome Institute"/>
            <person name="Lucas S."/>
            <person name="Copeland A."/>
            <person name="Lapidus A."/>
            <person name="Glavina del Rio T."/>
            <person name="Dalin E."/>
            <person name="Tice H."/>
            <person name="Bruce D."/>
            <person name="Goodwin L."/>
            <person name="Pitluck S."/>
            <person name="Saunders E."/>
            <person name="Brettin T."/>
            <person name="Detter J.C."/>
            <person name="Han C."/>
            <person name="Larimer F."/>
            <person name="Land M."/>
            <person name="Hauser L."/>
            <person name="Kyrpides N."/>
            <person name="Ovchinnikova G."/>
            <person name="Kostka J."/>
            <person name="Richardson P."/>
        </authorList>
    </citation>
    <scope>NUCLEOTIDE SEQUENCE [LARGE SCALE GENOMIC DNA]</scope>
    <source>
        <strain evidence="2">DSM 22248 / JCM 15807 / FRC-32</strain>
    </source>
</reference>
<dbReference type="Proteomes" id="UP000007721">
    <property type="component" value="Chromosome"/>
</dbReference>
<dbReference type="OrthoDB" id="5387108at2"/>
<dbReference type="EMBL" id="CP001390">
    <property type="protein sequence ID" value="ACM19331.1"/>
    <property type="molecule type" value="Genomic_DNA"/>
</dbReference>
<gene>
    <name evidence="1" type="ordered locus">Geob_0969</name>
</gene>
<evidence type="ECO:0000313" key="2">
    <source>
        <dbReference type="Proteomes" id="UP000007721"/>
    </source>
</evidence>
<name>B9M2F2_GEODF</name>
<dbReference type="AlphaFoldDB" id="B9M2F2"/>
<evidence type="ECO:0000313" key="1">
    <source>
        <dbReference type="EMBL" id="ACM19331.1"/>
    </source>
</evidence>
<dbReference type="RefSeq" id="WP_012646060.1">
    <property type="nucleotide sequence ID" value="NC_011979.1"/>
</dbReference>
<accession>B9M2F2</accession>
<sequence>MEDSEKKHILDPASSRQLHSALTAGKDELYLVLQSPSIEVLRAALRNPALDEAHLLTLLKRRDLPEDLIKAIHKLPLAAESHNLKLALVKNPNTPGTIVTMLLPHLYLFELVAVCFLPGVTPDQKLAAERAVIQRIPTTPLGNKLTLARRGTAPVLEALLREGDPQVVEICLSNPQIKEAFIFQFLSSARATAENISMIARHPRWKTRPNIIGAILKNQRTPLIWFDLFLPGLNTAELKKLLASGRLDGPRKKSVEEALHRRRH</sequence>
<evidence type="ECO:0008006" key="3">
    <source>
        <dbReference type="Google" id="ProtNLM"/>
    </source>
</evidence>
<dbReference type="HOGENOM" id="CLU_1041152_0_0_7"/>
<organism evidence="1 2">
    <name type="scientific">Geotalea daltonii (strain DSM 22248 / JCM 15807 / FRC-32)</name>
    <name type="common">Geobacter daltonii</name>
    <dbReference type="NCBI Taxonomy" id="316067"/>
    <lineage>
        <taxon>Bacteria</taxon>
        <taxon>Pseudomonadati</taxon>
        <taxon>Thermodesulfobacteriota</taxon>
        <taxon>Desulfuromonadia</taxon>
        <taxon>Geobacterales</taxon>
        <taxon>Geobacteraceae</taxon>
        <taxon>Geotalea</taxon>
    </lineage>
</organism>